<feature type="compositionally biased region" description="Basic and acidic residues" evidence="1">
    <location>
        <begin position="1"/>
        <end position="42"/>
    </location>
</feature>
<accession>A0A0H2ZVB6</accession>
<dbReference type="KEGG" id="mav:MAV_2178"/>
<proteinExistence type="predicted"/>
<dbReference type="EMBL" id="CP000479">
    <property type="protein sequence ID" value="ABK66443.1"/>
    <property type="molecule type" value="Genomic_DNA"/>
</dbReference>
<evidence type="ECO:0000313" key="2">
    <source>
        <dbReference type="EMBL" id="ABK66443.1"/>
    </source>
</evidence>
<evidence type="ECO:0000256" key="1">
    <source>
        <dbReference type="SAM" id="MobiDB-lite"/>
    </source>
</evidence>
<reference evidence="2 3" key="1">
    <citation type="submission" date="2006-10" db="EMBL/GenBank/DDBJ databases">
        <authorList>
            <person name="Fleischmann R.D."/>
            <person name="Dodson R.J."/>
            <person name="Haft D.H."/>
            <person name="Merkel J.S."/>
            <person name="Nelson W.C."/>
            <person name="Fraser C.M."/>
        </authorList>
    </citation>
    <scope>NUCLEOTIDE SEQUENCE [LARGE SCALE GENOMIC DNA]</scope>
    <source>
        <strain evidence="2 3">104</strain>
    </source>
</reference>
<sequence length="115" mass="12507">MSARDDQASGRDDDQRLTEKPEPDEDDKKKAAEMMEAYEDKATIVLPGTGGSVSGTAVNEWLDEDGNPKHEVAEGTDHADEGRDEQALRDQIEKDKALNEVLREAAAAPNKGEKG</sequence>
<feature type="compositionally biased region" description="Basic and acidic residues" evidence="1">
    <location>
        <begin position="66"/>
        <end position="87"/>
    </location>
</feature>
<dbReference type="RefSeq" id="WP_003872384.1">
    <property type="nucleotide sequence ID" value="NC_008595.1"/>
</dbReference>
<gene>
    <name evidence="2" type="ordered locus">MAV_2178</name>
</gene>
<dbReference type="GeneID" id="75269767"/>
<dbReference type="Proteomes" id="UP000001574">
    <property type="component" value="Chromosome"/>
</dbReference>
<dbReference type="AlphaFoldDB" id="A0A0H2ZVB6"/>
<evidence type="ECO:0000313" key="3">
    <source>
        <dbReference type="Proteomes" id="UP000001574"/>
    </source>
</evidence>
<dbReference type="HOGENOM" id="CLU_168231_0_0_11"/>
<protein>
    <submittedName>
        <fullName evidence="2">Uncharacterized protein</fullName>
    </submittedName>
</protein>
<organism evidence="2 3">
    <name type="scientific">Mycobacterium avium (strain 104)</name>
    <dbReference type="NCBI Taxonomy" id="243243"/>
    <lineage>
        <taxon>Bacteria</taxon>
        <taxon>Bacillati</taxon>
        <taxon>Actinomycetota</taxon>
        <taxon>Actinomycetes</taxon>
        <taxon>Mycobacteriales</taxon>
        <taxon>Mycobacteriaceae</taxon>
        <taxon>Mycobacterium</taxon>
        <taxon>Mycobacterium avium complex (MAC)</taxon>
    </lineage>
</organism>
<name>A0A0H2ZVB6_MYCA1</name>
<feature type="region of interest" description="Disordered" evidence="1">
    <location>
        <begin position="1"/>
        <end position="87"/>
    </location>
</feature>